<dbReference type="RefSeq" id="WP_353289560.1">
    <property type="nucleotide sequence ID" value="NZ_BAABQM010000001.1"/>
</dbReference>
<reference evidence="14" key="1">
    <citation type="submission" date="2024-02" db="EMBL/GenBank/DDBJ databases">
        <title>Draft genome sequence of new strains in genus Ureaplasma.</title>
        <authorList>
            <person name="Nakajima Y."/>
            <person name="Segawa T."/>
        </authorList>
    </citation>
    <scope>NUCLEOTIDE SEQUENCE [LARGE SCALE GENOMIC DNA]</scope>
    <source>
        <strain evidence="14">OM1</strain>
    </source>
</reference>
<dbReference type="Gene3D" id="3.40.50.300">
    <property type="entry name" value="P-loop containing nucleotide triphosphate hydrolases"/>
    <property type="match status" value="2"/>
</dbReference>
<feature type="binding site" evidence="11">
    <location>
        <begin position="25"/>
        <end position="32"/>
    </location>
    <ligand>
        <name>ATP</name>
        <dbReference type="ChEBI" id="CHEBI:30616"/>
    </ligand>
</feature>
<feature type="domain" description="UvrD-like helicase C-terminal" evidence="13">
    <location>
        <begin position="290"/>
        <end position="564"/>
    </location>
</feature>
<dbReference type="Proteomes" id="UP001449582">
    <property type="component" value="Unassembled WGS sequence"/>
</dbReference>
<gene>
    <name evidence="14" type="ORF">UREOM_1060</name>
</gene>
<dbReference type="CDD" id="cd17932">
    <property type="entry name" value="DEXQc_UvrD"/>
    <property type="match status" value="1"/>
</dbReference>
<keyword evidence="5 11" id="KW-0067">ATP-binding</keyword>
<keyword evidence="6" id="KW-0238">DNA-binding</keyword>
<evidence type="ECO:0000259" key="13">
    <source>
        <dbReference type="PROSITE" id="PS51217"/>
    </source>
</evidence>
<evidence type="ECO:0000256" key="9">
    <source>
        <dbReference type="ARBA" id="ARBA00034808"/>
    </source>
</evidence>
<dbReference type="Gene3D" id="1.10.10.160">
    <property type="match status" value="1"/>
</dbReference>
<dbReference type="InterPro" id="IPR000212">
    <property type="entry name" value="DNA_helicase_UvrD/REP"/>
</dbReference>
<organism evidence="14 15">
    <name type="scientific">Ureaplasma ceti</name>
    <dbReference type="NCBI Taxonomy" id="3119530"/>
    <lineage>
        <taxon>Bacteria</taxon>
        <taxon>Bacillati</taxon>
        <taxon>Mycoplasmatota</taxon>
        <taxon>Mycoplasmoidales</taxon>
        <taxon>Mycoplasmoidaceae</taxon>
        <taxon>Ureaplasma</taxon>
    </lineage>
</organism>
<dbReference type="Pfam" id="PF13361">
    <property type="entry name" value="UvrD_C"/>
    <property type="match status" value="1"/>
</dbReference>
<dbReference type="PANTHER" id="PTHR11070">
    <property type="entry name" value="UVRD / RECB / PCRA DNA HELICASE FAMILY MEMBER"/>
    <property type="match status" value="1"/>
</dbReference>
<keyword evidence="4 11" id="KW-0347">Helicase</keyword>
<keyword evidence="2 11" id="KW-0547">Nucleotide-binding</keyword>
<dbReference type="InterPro" id="IPR027417">
    <property type="entry name" value="P-loop_NTPase"/>
</dbReference>
<evidence type="ECO:0000256" key="3">
    <source>
        <dbReference type="ARBA" id="ARBA00022801"/>
    </source>
</evidence>
<evidence type="ECO:0000256" key="11">
    <source>
        <dbReference type="PROSITE-ProRule" id="PRU00560"/>
    </source>
</evidence>
<evidence type="ECO:0000256" key="4">
    <source>
        <dbReference type="ARBA" id="ARBA00022806"/>
    </source>
</evidence>
<evidence type="ECO:0000256" key="2">
    <source>
        <dbReference type="ARBA" id="ARBA00022741"/>
    </source>
</evidence>
<comment type="similarity">
    <text evidence="1">Belongs to the helicase family. UvrD subfamily.</text>
</comment>
<evidence type="ECO:0000256" key="8">
    <source>
        <dbReference type="ARBA" id="ARBA00034617"/>
    </source>
</evidence>
<evidence type="ECO:0000256" key="1">
    <source>
        <dbReference type="ARBA" id="ARBA00009922"/>
    </source>
</evidence>
<evidence type="ECO:0000313" key="15">
    <source>
        <dbReference type="Proteomes" id="UP001449582"/>
    </source>
</evidence>
<dbReference type="EC" id="5.6.2.4" evidence="9"/>
<dbReference type="PROSITE" id="PS51217">
    <property type="entry name" value="UVRD_HELICASE_CTER"/>
    <property type="match status" value="1"/>
</dbReference>
<evidence type="ECO:0000256" key="10">
    <source>
        <dbReference type="ARBA" id="ARBA00048988"/>
    </source>
</evidence>
<evidence type="ECO:0000259" key="12">
    <source>
        <dbReference type="PROSITE" id="PS51198"/>
    </source>
</evidence>
<evidence type="ECO:0000256" key="7">
    <source>
        <dbReference type="ARBA" id="ARBA00023235"/>
    </source>
</evidence>
<feature type="domain" description="UvrD-like helicase ATP-binding" evidence="12">
    <location>
        <begin position="4"/>
        <end position="289"/>
    </location>
</feature>
<evidence type="ECO:0000313" key="14">
    <source>
        <dbReference type="EMBL" id="GAA5414395.1"/>
    </source>
</evidence>
<dbReference type="EMBL" id="BAABQM010000001">
    <property type="protein sequence ID" value="GAA5414395.1"/>
    <property type="molecule type" value="Genomic_DNA"/>
</dbReference>
<protein>
    <recommendedName>
        <fullName evidence="9">DNA 3'-5' helicase</fullName>
        <ecNumber evidence="9">5.6.2.4</ecNumber>
    </recommendedName>
</protein>
<keyword evidence="3 11" id="KW-0378">Hydrolase</keyword>
<evidence type="ECO:0000256" key="5">
    <source>
        <dbReference type="ARBA" id="ARBA00022840"/>
    </source>
</evidence>
<dbReference type="CDD" id="cd18807">
    <property type="entry name" value="SF1_C_UvrD"/>
    <property type="match status" value="1"/>
</dbReference>
<dbReference type="SUPFAM" id="SSF52540">
    <property type="entry name" value="P-loop containing nucleoside triphosphate hydrolases"/>
    <property type="match status" value="1"/>
</dbReference>
<comment type="catalytic activity">
    <reaction evidence="10">
        <text>ATP + H2O = ADP + phosphate + H(+)</text>
        <dbReference type="Rhea" id="RHEA:13065"/>
        <dbReference type="ChEBI" id="CHEBI:15377"/>
        <dbReference type="ChEBI" id="CHEBI:15378"/>
        <dbReference type="ChEBI" id="CHEBI:30616"/>
        <dbReference type="ChEBI" id="CHEBI:43474"/>
        <dbReference type="ChEBI" id="CHEBI:456216"/>
        <dbReference type="EC" id="5.6.2.4"/>
    </reaction>
</comment>
<dbReference type="InterPro" id="IPR013986">
    <property type="entry name" value="DExx_box_DNA_helicase_dom_sf"/>
</dbReference>
<accession>A0ABP9U6W4</accession>
<keyword evidence="15" id="KW-1185">Reference proteome</keyword>
<dbReference type="InterPro" id="IPR014017">
    <property type="entry name" value="DNA_helicase_UvrD-like_C"/>
</dbReference>
<dbReference type="Gene3D" id="1.10.486.10">
    <property type="entry name" value="PCRA, domain 4"/>
    <property type="match status" value="1"/>
</dbReference>
<name>A0ABP9U6W4_9BACT</name>
<comment type="caution">
    <text evidence="14">The sequence shown here is derived from an EMBL/GenBank/DDBJ whole genome shotgun (WGS) entry which is preliminary data.</text>
</comment>
<dbReference type="PROSITE" id="PS51198">
    <property type="entry name" value="UVRD_HELICASE_ATP_BIND"/>
    <property type="match status" value="1"/>
</dbReference>
<evidence type="ECO:0000256" key="6">
    <source>
        <dbReference type="ARBA" id="ARBA00023125"/>
    </source>
</evidence>
<sequence>MNLDRLNETQRQAVTYPVEPLMVMAGAGTGKTTVLTNRVAYLVNHYNIDPRRVLAITFTNKAANEMNERIAKIIGYPIEWIGTFHAICIRILRREIYHLNRNNNFKVVDDEEQTTILKDIYEQYGYKNADISYKNMLHIIDQIKTNMYDIEDIRKPEILLKWNLMSFQAPMVINVYQQYLNKFEAYNYLDFNDILIYTDAILTHFADAREYWSNRFSYILVDEFQDTNDIQYRLIKFLGGERFNVFAVGDEDQTIYTFRGANPRIIHDFIHHDHKEIPVIKLEENYRSTQQILDVANELIGHNVERIRKNLFSSKVNGSKPNLYVAENDDEEANWVARKISELTDEYHVALKDIAVLYRSNYVSRPFEQALISEGIRYTLYGGFKFYQRTEIKDIIAYLTAIQNNDELSLRRIINVPRRKISDTTVKTVMDYAGVNNLSFWDALNQAEHITGLSNIQQKSIANFVDLMYSFKQTEYTSIGALFDDVVNKTQYTDYVSNKDSQKEKTVLDNLQELKNGMLVYQEKNKAAWSLEHYLQEIALFTSADDKKKHENSVSLMTVHAAKGLEFEYVFLVNFVDGSFPSVHSVESRHGIEEERRLAYVAITRAKKHLYISANTSYMFQKKMNKVESRFLHEVKYDSLNRLNKKIVKKSSWDLEWYDSQAKPKLKKEDVYEVKSVNDYKIGDQVVHTVFGLGTVIGINNDILTIGFKPPYNVKEIIYNHKAIKRQIM</sequence>
<comment type="catalytic activity">
    <reaction evidence="8">
        <text>Couples ATP hydrolysis with the unwinding of duplex DNA by translocating in the 3'-5' direction.</text>
        <dbReference type="EC" id="5.6.2.4"/>
    </reaction>
</comment>
<dbReference type="Pfam" id="PF00580">
    <property type="entry name" value="UvrD-helicase"/>
    <property type="match status" value="1"/>
</dbReference>
<dbReference type="InterPro" id="IPR014016">
    <property type="entry name" value="UvrD-like_ATP-bd"/>
</dbReference>
<dbReference type="PANTHER" id="PTHR11070:SF2">
    <property type="entry name" value="ATP-DEPENDENT DNA HELICASE SRS2"/>
    <property type="match status" value="1"/>
</dbReference>
<keyword evidence="7" id="KW-0413">Isomerase</keyword>
<proteinExistence type="inferred from homology"/>